<dbReference type="InterPro" id="IPR046960">
    <property type="entry name" value="PPR_At4g14850-like_plant"/>
</dbReference>
<sequence length="473" mass="52525">MSDRSSWSVEAISRFLHHSPQTKTLTSIKKLHAHLLTTGLLFLSPSIQAKLIFSYTARVPRTNLQNLTNLCKLLIPSRDPVPFNILISQFARNGFAAYARKTFSLMHFSGVLLDSYALCSTLTASSDDEGVIFGRQMHALITRLGWSSSVFVSGALIDLYAKCSLVDDAAQLFDEIPVKNTVCANALLSGYIDAKMWSEGLKLARNMPLLSLHHDHFTLSAMLRASTGLSAVELGRQVHGRLVRTVYDSENDLFLQSSLIEMYGKCGLVEKASQVFALAGFGAEGKIDLVLWTSMLDAYGRNGCYGKVIELYKEMLIKGIEPDEVAFVTVIAACARTGQVTLGIEFFESIRNEYNVKPTQEHYSCLVDLLSRAGELDRAWKLLDEMLQKGFSGTDSMWGALLNACLDSGNIELGKLAARRALEWDPQNVGIYILLSNLYARFGMWDQIGSLRELMKERGLKKDTGCSWIEITN</sequence>
<dbReference type="Proteomes" id="UP001634007">
    <property type="component" value="Unassembled WGS sequence"/>
</dbReference>
<dbReference type="SUPFAM" id="SSF48452">
    <property type="entry name" value="TPR-like"/>
    <property type="match status" value="1"/>
</dbReference>
<dbReference type="InterPro" id="IPR002885">
    <property type="entry name" value="PPR_rpt"/>
</dbReference>
<keyword evidence="4" id="KW-1185">Reference proteome</keyword>
<evidence type="ECO:0008006" key="5">
    <source>
        <dbReference type="Google" id="ProtNLM"/>
    </source>
</evidence>
<evidence type="ECO:0000256" key="2">
    <source>
        <dbReference type="PROSITE-ProRule" id="PRU00708"/>
    </source>
</evidence>
<dbReference type="Pfam" id="PF12854">
    <property type="entry name" value="PPR_1"/>
    <property type="match status" value="1"/>
</dbReference>
<dbReference type="EMBL" id="JBJKBG010000009">
    <property type="protein sequence ID" value="KAL3722611.1"/>
    <property type="molecule type" value="Genomic_DNA"/>
</dbReference>
<comment type="caution">
    <text evidence="3">The sequence shown here is derived from an EMBL/GenBank/DDBJ whole genome shotgun (WGS) entry which is preliminary data.</text>
</comment>
<reference evidence="3 4" key="1">
    <citation type="submission" date="2024-11" db="EMBL/GenBank/DDBJ databases">
        <title>Chromosome-level genome assembly of Eucalyptus globulus Labill. provides insights into its genome evolution.</title>
        <authorList>
            <person name="Li X."/>
        </authorList>
    </citation>
    <scope>NUCLEOTIDE SEQUENCE [LARGE SCALE GENOMIC DNA]</scope>
    <source>
        <strain evidence="3">CL2024</strain>
        <tissue evidence="3">Fresh tender leaves</tissue>
    </source>
</reference>
<organism evidence="3 4">
    <name type="scientific">Eucalyptus globulus</name>
    <name type="common">Tasmanian blue gum</name>
    <dbReference type="NCBI Taxonomy" id="34317"/>
    <lineage>
        <taxon>Eukaryota</taxon>
        <taxon>Viridiplantae</taxon>
        <taxon>Streptophyta</taxon>
        <taxon>Embryophyta</taxon>
        <taxon>Tracheophyta</taxon>
        <taxon>Spermatophyta</taxon>
        <taxon>Magnoliopsida</taxon>
        <taxon>eudicotyledons</taxon>
        <taxon>Gunneridae</taxon>
        <taxon>Pentapetalae</taxon>
        <taxon>rosids</taxon>
        <taxon>malvids</taxon>
        <taxon>Myrtales</taxon>
        <taxon>Myrtaceae</taxon>
        <taxon>Myrtoideae</taxon>
        <taxon>Eucalypteae</taxon>
        <taxon>Eucalyptus</taxon>
    </lineage>
</organism>
<dbReference type="InterPro" id="IPR046848">
    <property type="entry name" value="E_motif"/>
</dbReference>
<dbReference type="Pfam" id="PF20431">
    <property type="entry name" value="E_motif"/>
    <property type="match status" value="1"/>
</dbReference>
<dbReference type="Pfam" id="PF13041">
    <property type="entry name" value="PPR_2"/>
    <property type="match status" value="1"/>
</dbReference>
<evidence type="ECO:0000256" key="1">
    <source>
        <dbReference type="ARBA" id="ARBA00022737"/>
    </source>
</evidence>
<dbReference type="Gene3D" id="1.25.40.10">
    <property type="entry name" value="Tetratricopeptide repeat domain"/>
    <property type="match status" value="2"/>
</dbReference>
<dbReference type="NCBIfam" id="TIGR00756">
    <property type="entry name" value="PPR"/>
    <property type="match status" value="2"/>
</dbReference>
<feature type="repeat" description="PPR" evidence="2">
    <location>
        <begin position="288"/>
        <end position="322"/>
    </location>
</feature>
<gene>
    <name evidence="3" type="ORF">ACJRO7_034906</name>
</gene>
<proteinExistence type="predicted"/>
<dbReference type="Pfam" id="PF01535">
    <property type="entry name" value="PPR"/>
    <property type="match status" value="3"/>
</dbReference>
<keyword evidence="1" id="KW-0677">Repeat</keyword>
<accession>A0ABD3JET9</accession>
<dbReference type="PROSITE" id="PS51375">
    <property type="entry name" value="PPR"/>
    <property type="match status" value="2"/>
</dbReference>
<dbReference type="PANTHER" id="PTHR47926">
    <property type="entry name" value="PENTATRICOPEPTIDE REPEAT-CONTAINING PROTEIN"/>
    <property type="match status" value="1"/>
</dbReference>
<feature type="repeat" description="PPR" evidence="2">
    <location>
        <begin position="359"/>
        <end position="393"/>
    </location>
</feature>
<dbReference type="PANTHER" id="PTHR47926:SF386">
    <property type="entry name" value="PENTATRICOPEPTIDE REPEAT-CONTAINING PROTEIN"/>
    <property type="match status" value="1"/>
</dbReference>
<dbReference type="FunFam" id="1.25.40.10:FF:000525">
    <property type="entry name" value="Pentatricopeptide (PPR) repeat-containing protein-like"/>
    <property type="match status" value="1"/>
</dbReference>
<dbReference type="AlphaFoldDB" id="A0ABD3JET9"/>
<dbReference type="FunFam" id="1.25.40.10:FF:000755">
    <property type="entry name" value="Pentatricopeptide repeat-containing protein"/>
    <property type="match status" value="1"/>
</dbReference>
<protein>
    <recommendedName>
        <fullName evidence="5">Pentatricopeptide repeat-containing protein</fullName>
    </recommendedName>
</protein>
<dbReference type="EMBL" id="JBJKBG010000009">
    <property type="protein sequence ID" value="KAL3722610.1"/>
    <property type="molecule type" value="Genomic_DNA"/>
</dbReference>
<name>A0ABD3JET9_EUCGL</name>
<evidence type="ECO:0000313" key="4">
    <source>
        <dbReference type="Proteomes" id="UP001634007"/>
    </source>
</evidence>
<evidence type="ECO:0000313" key="3">
    <source>
        <dbReference type="EMBL" id="KAL3722610.1"/>
    </source>
</evidence>
<dbReference type="InterPro" id="IPR011990">
    <property type="entry name" value="TPR-like_helical_dom_sf"/>
</dbReference>